<evidence type="ECO:0000313" key="2">
    <source>
        <dbReference type="EMBL" id="PSR79603.1"/>
    </source>
</evidence>
<feature type="non-terminal residue" evidence="2">
    <location>
        <position position="174"/>
    </location>
</feature>
<accession>A0A2T2ZYH0</accession>
<dbReference type="AlphaFoldDB" id="A0A2T2ZYH0"/>
<gene>
    <name evidence="2" type="ORF">BD289DRAFT_442215</name>
</gene>
<feature type="chain" id="PRO_5015474785" evidence="1">
    <location>
        <begin position="30"/>
        <end position="174"/>
    </location>
</feature>
<dbReference type="InParanoid" id="A0A2T2ZYH0"/>
<organism evidence="2 3">
    <name type="scientific">Coniella lustricola</name>
    <dbReference type="NCBI Taxonomy" id="2025994"/>
    <lineage>
        <taxon>Eukaryota</taxon>
        <taxon>Fungi</taxon>
        <taxon>Dikarya</taxon>
        <taxon>Ascomycota</taxon>
        <taxon>Pezizomycotina</taxon>
        <taxon>Sordariomycetes</taxon>
        <taxon>Sordariomycetidae</taxon>
        <taxon>Diaporthales</taxon>
        <taxon>Schizoparmaceae</taxon>
        <taxon>Coniella</taxon>
    </lineage>
</organism>
<keyword evidence="3" id="KW-1185">Reference proteome</keyword>
<name>A0A2T2ZYH0_9PEZI</name>
<sequence>MSQPVPCCRSHSHALTSWVFIMFSTRTALFLLCKQHMDVIFNICGWAENCNDCSSHAIYSASSRSTYKDARLRMPRSDSTMREILTANNCAVGLSNRQKPLCCNTPGYLHLFLQVLFEHLIHSVSRSDDLLVFPQKSLSYTAALVGANRTTAASFLVIDGPMVLYRYFIAMLTM</sequence>
<evidence type="ECO:0000256" key="1">
    <source>
        <dbReference type="SAM" id="SignalP"/>
    </source>
</evidence>
<feature type="signal peptide" evidence="1">
    <location>
        <begin position="1"/>
        <end position="29"/>
    </location>
</feature>
<evidence type="ECO:0000313" key="3">
    <source>
        <dbReference type="Proteomes" id="UP000241462"/>
    </source>
</evidence>
<protein>
    <submittedName>
        <fullName evidence="2">Uncharacterized protein</fullName>
    </submittedName>
</protein>
<keyword evidence="1" id="KW-0732">Signal</keyword>
<reference evidence="2 3" key="1">
    <citation type="journal article" date="2018" name="Mycol. Prog.">
        <title>Coniella lustricola, a new species from submerged detritus.</title>
        <authorList>
            <person name="Raudabaugh D.B."/>
            <person name="Iturriaga T."/>
            <person name="Carver A."/>
            <person name="Mondo S."/>
            <person name="Pangilinan J."/>
            <person name="Lipzen A."/>
            <person name="He G."/>
            <person name="Amirebrahimi M."/>
            <person name="Grigoriev I.V."/>
            <person name="Miller A.N."/>
        </authorList>
    </citation>
    <scope>NUCLEOTIDE SEQUENCE [LARGE SCALE GENOMIC DNA]</scope>
    <source>
        <strain evidence="2 3">B22-T-1</strain>
    </source>
</reference>
<dbReference type="Proteomes" id="UP000241462">
    <property type="component" value="Unassembled WGS sequence"/>
</dbReference>
<proteinExistence type="predicted"/>
<dbReference type="EMBL" id="KZ678561">
    <property type="protein sequence ID" value="PSR79603.1"/>
    <property type="molecule type" value="Genomic_DNA"/>
</dbReference>